<dbReference type="EMBL" id="PUIA01000035">
    <property type="protein sequence ID" value="PQO33486.1"/>
    <property type="molecule type" value="Genomic_DNA"/>
</dbReference>
<evidence type="ECO:0000313" key="2">
    <source>
        <dbReference type="Proteomes" id="UP000240009"/>
    </source>
</evidence>
<sequence>MARLWILWTFVAIVVVAPRVGHAQFPMESIAEDAFEEFEFEDEGEEDEIETDRDSFTPSTSVVGTGRFVFESAYSIVDNRGVPETHSYPEIITRYGISENIELRLGWNYEVGGAGNPISGNVPDQFDDGGELERESKLLYGAKFLLTEQCGWTPEGSLIVQGFTPTSGEANDSNVSMAYVGGWKLANNWVWDSAIRYSTSSEEHDHFNVWAPSTVLKVPFCERWKGHVEYFGIFTEGREQESTQHFISPGVHYLINPDFEIGVRVGWGLNDQSPNFFTNVGVGLRY</sequence>
<dbReference type="Proteomes" id="UP000240009">
    <property type="component" value="Unassembled WGS sequence"/>
</dbReference>
<name>A0A2S8FMS3_9BACT</name>
<reference evidence="1 2" key="1">
    <citation type="submission" date="2018-02" db="EMBL/GenBank/DDBJ databases">
        <title>Comparative genomes isolates from brazilian mangrove.</title>
        <authorList>
            <person name="Araujo J.E."/>
            <person name="Taketani R.G."/>
            <person name="Silva M.C.P."/>
            <person name="Loureco M.V."/>
            <person name="Andreote F.D."/>
        </authorList>
    </citation>
    <scope>NUCLEOTIDE SEQUENCE [LARGE SCALE GENOMIC DNA]</scope>
    <source>
        <strain evidence="1 2">HEX-2 MGV</strain>
    </source>
</reference>
<dbReference type="Pfam" id="PF13557">
    <property type="entry name" value="Phenol_MetA_deg"/>
    <property type="match status" value="1"/>
</dbReference>
<dbReference type="RefSeq" id="WP_105353292.1">
    <property type="nucleotide sequence ID" value="NZ_PUIA01000035.1"/>
</dbReference>
<dbReference type="InterPro" id="IPR025737">
    <property type="entry name" value="FApF"/>
</dbReference>
<organism evidence="1 2">
    <name type="scientific">Blastopirellula marina</name>
    <dbReference type="NCBI Taxonomy" id="124"/>
    <lineage>
        <taxon>Bacteria</taxon>
        <taxon>Pseudomonadati</taxon>
        <taxon>Planctomycetota</taxon>
        <taxon>Planctomycetia</taxon>
        <taxon>Pirellulales</taxon>
        <taxon>Pirellulaceae</taxon>
        <taxon>Blastopirellula</taxon>
    </lineage>
</organism>
<evidence type="ECO:0000313" key="1">
    <source>
        <dbReference type="EMBL" id="PQO33486.1"/>
    </source>
</evidence>
<protein>
    <submittedName>
        <fullName evidence="1">Transporter</fullName>
    </submittedName>
</protein>
<proteinExistence type="predicted"/>
<dbReference type="AlphaFoldDB" id="A0A2S8FMS3"/>
<comment type="caution">
    <text evidence="1">The sequence shown here is derived from an EMBL/GenBank/DDBJ whole genome shotgun (WGS) entry which is preliminary data.</text>
</comment>
<dbReference type="OrthoDB" id="257472at2"/>
<accession>A0A2S8FMS3</accession>
<gene>
    <name evidence="1" type="ORF">C5Y96_11650</name>
</gene>